<keyword evidence="2" id="KW-1185">Reference proteome</keyword>
<protein>
    <recommendedName>
        <fullName evidence="3">Uracil-DNA glycosylase</fullName>
    </recommendedName>
</protein>
<evidence type="ECO:0000313" key="2">
    <source>
        <dbReference type="Proteomes" id="UP000321362"/>
    </source>
</evidence>
<evidence type="ECO:0000313" key="1">
    <source>
        <dbReference type="EMBL" id="QEC75547.1"/>
    </source>
</evidence>
<dbReference type="RefSeq" id="WP_147052706.1">
    <property type="nucleotide sequence ID" value="NZ_CP042437.1"/>
</dbReference>
<dbReference type="AlphaFoldDB" id="A0A5B8VVE2"/>
<proteinExistence type="predicted"/>
<gene>
    <name evidence="1" type="ORF">FSB76_06145</name>
</gene>
<dbReference type="KEGG" id="mgk:FSB76_06145"/>
<accession>A0A5B8VVE2</accession>
<dbReference type="EMBL" id="CP042437">
    <property type="protein sequence ID" value="QEC75547.1"/>
    <property type="molecule type" value="Genomic_DNA"/>
</dbReference>
<evidence type="ECO:0008006" key="3">
    <source>
        <dbReference type="Google" id="ProtNLM"/>
    </source>
</evidence>
<dbReference type="Proteomes" id="UP000321362">
    <property type="component" value="Chromosome"/>
</dbReference>
<organism evidence="1 2">
    <name type="scientific">Mucilaginibacter ginsenosidivorax</name>
    <dbReference type="NCBI Taxonomy" id="862126"/>
    <lineage>
        <taxon>Bacteria</taxon>
        <taxon>Pseudomonadati</taxon>
        <taxon>Bacteroidota</taxon>
        <taxon>Sphingobacteriia</taxon>
        <taxon>Sphingobacteriales</taxon>
        <taxon>Sphingobacteriaceae</taxon>
        <taxon>Mucilaginibacter</taxon>
    </lineage>
</organism>
<name>A0A5B8VVE2_9SPHI</name>
<reference evidence="1 2" key="1">
    <citation type="journal article" date="2013" name="J. Microbiol.">
        <title>Mucilaginibacter ginsenosidivorax sp. nov., with ginsenoside converting activity isolated from sediment.</title>
        <authorList>
            <person name="Kim J.K."/>
            <person name="Choi T.E."/>
            <person name="Liu Q.M."/>
            <person name="Park H.Y."/>
            <person name="Yi T.H."/>
            <person name="Yoon M.H."/>
            <person name="Kim S.C."/>
            <person name="Im W.T."/>
        </authorList>
    </citation>
    <scope>NUCLEOTIDE SEQUENCE [LARGE SCALE GENOMIC DNA]</scope>
    <source>
        <strain evidence="1 2">KHI28</strain>
    </source>
</reference>
<dbReference type="OrthoDB" id="1428424at2"/>
<sequence>MQNFDEQLAEIDSMIEAKIIDPTDNSKVIIDGIINPEDYLKAKYKILWILKEPRCDYGGWDMRLALKGLKEDRRPGWRYAFNKIIYTSFGILNNFEEWGNMDYIKDNPEMKDILKSIAYINLKKLPNISDSYTSNNDHIRNAYERDKDIIMAQINLFNPDIIIGGNTLKFILNDLGISAGQMINYNTISYLATKDRLFINAKHPTYYKIPEANYSDDIITTSKRWAIEFDK</sequence>